<dbReference type="EMBL" id="QMEY01000001">
    <property type="protein sequence ID" value="RBQ21464.1"/>
    <property type="molecule type" value="Genomic_DNA"/>
</dbReference>
<proteinExistence type="predicted"/>
<name>A0A366M792_9ACTN</name>
<dbReference type="AlphaFoldDB" id="A0A366M792"/>
<reference evidence="1 2" key="1">
    <citation type="submission" date="2018-06" db="EMBL/GenBank/DDBJ databases">
        <title>Sphaerisporangium craniellae sp. nov., isolated from a marine sponge in the South China Sea.</title>
        <authorList>
            <person name="Li L."/>
        </authorList>
    </citation>
    <scope>NUCLEOTIDE SEQUENCE [LARGE SCALE GENOMIC DNA]</scope>
    <source>
        <strain evidence="1 2">LHW63015</strain>
    </source>
</reference>
<organism evidence="1 2">
    <name type="scientific">Spongiactinospora rosea</name>
    <dbReference type="NCBI Taxonomy" id="2248750"/>
    <lineage>
        <taxon>Bacteria</taxon>
        <taxon>Bacillati</taxon>
        <taxon>Actinomycetota</taxon>
        <taxon>Actinomycetes</taxon>
        <taxon>Streptosporangiales</taxon>
        <taxon>Streptosporangiaceae</taxon>
        <taxon>Spongiactinospora</taxon>
    </lineage>
</organism>
<evidence type="ECO:0000313" key="2">
    <source>
        <dbReference type="Proteomes" id="UP000253303"/>
    </source>
</evidence>
<evidence type="ECO:0000313" key="1">
    <source>
        <dbReference type="EMBL" id="RBQ21464.1"/>
    </source>
</evidence>
<protein>
    <submittedName>
        <fullName evidence="1">XRE family transcriptional regulator</fullName>
    </submittedName>
</protein>
<dbReference type="Proteomes" id="UP000253303">
    <property type="component" value="Unassembled WGS sequence"/>
</dbReference>
<sequence length="399" mass="42869">MASALVAAASERIRAGLPDRESIIRNIKDWEAGAHKPSDRYRLLYCRVFGKSEAELFGEAQASETPTPDGPTTLVNTAVDEISELGLWVETTNVGTGALAHFEDQARYLARESLRAAPGPNLQRAAVLTRRILLLVRDGHQHLTQTRDLYMIAGKLCALMSWASSDLGKIADAYAYAHTGTILANQIGHHGVTALLLSARSKAAFWEGKPTDAATLARQGFEISSPDSARVLLACQEADAWQVQGAVGQAKVAIDRARRARNQINTTDGLGGPFECGPARQANYEMGVHLRARETASALKSAAEAEQAWKDGDTWAYGTWAQVRIGSAIAYVMAGQVDGAGDALQPVLQLPDELRLATLAARLTRELTPLLGDGHPLALRDHVREYCLGSTTMGQIPGG</sequence>
<accession>A0A366M792</accession>
<keyword evidence="2" id="KW-1185">Reference proteome</keyword>
<gene>
    <name evidence="1" type="ORF">DP939_01760</name>
</gene>
<comment type="caution">
    <text evidence="1">The sequence shown here is derived from an EMBL/GenBank/DDBJ whole genome shotgun (WGS) entry which is preliminary data.</text>
</comment>